<reference evidence="2" key="1">
    <citation type="submission" date="2022-05" db="EMBL/GenBank/DDBJ databases">
        <authorList>
            <person name="Jo J.-H."/>
            <person name="Im W.-T."/>
        </authorList>
    </citation>
    <scope>NUCLEOTIDE SEQUENCE</scope>
    <source>
        <strain evidence="2">SE220</strain>
    </source>
</reference>
<dbReference type="InterPro" id="IPR052917">
    <property type="entry name" value="Stress-Dev_Protein"/>
</dbReference>
<evidence type="ECO:0000259" key="1">
    <source>
        <dbReference type="Pfam" id="PF16242"/>
    </source>
</evidence>
<protein>
    <submittedName>
        <fullName evidence="2">Pyridoxamine 5'-phosphate oxidase family protein</fullName>
    </submittedName>
</protein>
<dbReference type="EMBL" id="JAMGBE010000002">
    <property type="protein sequence ID" value="MCL6729570.1"/>
    <property type="molecule type" value="Genomic_DNA"/>
</dbReference>
<dbReference type="PANTHER" id="PTHR34818:SF1">
    <property type="entry name" value="PROTEIN BLI-3"/>
    <property type="match status" value="1"/>
</dbReference>
<evidence type="ECO:0000313" key="3">
    <source>
        <dbReference type="Proteomes" id="UP001165342"/>
    </source>
</evidence>
<comment type="caution">
    <text evidence="2">The sequence shown here is derived from an EMBL/GenBank/DDBJ whole genome shotgun (WGS) entry which is preliminary data.</text>
</comment>
<feature type="domain" description="General stress protein FMN-binding split barrel" evidence="1">
    <location>
        <begin position="7"/>
        <end position="136"/>
    </location>
</feature>
<dbReference type="Proteomes" id="UP001165342">
    <property type="component" value="Unassembled WGS sequence"/>
</dbReference>
<evidence type="ECO:0000313" key="2">
    <source>
        <dbReference type="EMBL" id="MCL6729570.1"/>
    </source>
</evidence>
<dbReference type="SUPFAM" id="SSF50475">
    <property type="entry name" value="FMN-binding split barrel"/>
    <property type="match status" value="1"/>
</dbReference>
<dbReference type="RefSeq" id="WP_249831060.1">
    <property type="nucleotide sequence ID" value="NZ_JAMGBE010000002.1"/>
</dbReference>
<dbReference type="Gene3D" id="2.30.110.10">
    <property type="entry name" value="Electron Transport, Fmn-binding Protein, Chain A"/>
    <property type="match status" value="1"/>
</dbReference>
<accession>A0ABT0S133</accession>
<gene>
    <name evidence="2" type="ORF">LZ538_05795</name>
</gene>
<organism evidence="2 3">
    <name type="scientific">Sphingomonas hankyongi</name>
    <dbReference type="NCBI Taxonomy" id="2908209"/>
    <lineage>
        <taxon>Bacteria</taxon>
        <taxon>Pseudomonadati</taxon>
        <taxon>Pseudomonadota</taxon>
        <taxon>Alphaproteobacteria</taxon>
        <taxon>Sphingomonadales</taxon>
        <taxon>Sphingomonadaceae</taxon>
        <taxon>Sphingomonas</taxon>
    </lineage>
</organism>
<name>A0ABT0S133_9SPHN</name>
<dbReference type="InterPro" id="IPR012349">
    <property type="entry name" value="Split_barrel_FMN-bd"/>
</dbReference>
<dbReference type="Pfam" id="PF16242">
    <property type="entry name" value="Pyrid_ox_like"/>
    <property type="match status" value="1"/>
</dbReference>
<proteinExistence type="predicted"/>
<sequence>MADLKLEDISEKMRDIDFTILSTRTASGQIAARPMSNNRQVEFDGDSYFFTCEDTGTIRDIQSDANVGLSLQGKSGALGMKPFFITIEGSAELIKDKGRFEEHWTKDLDAWFKEGIDTPGLTLIKVHAQRLHYWDGLDEGEIELKGERAAEGVRSER</sequence>
<keyword evidence="3" id="KW-1185">Reference proteome</keyword>
<dbReference type="PANTHER" id="PTHR34818">
    <property type="entry name" value="PROTEIN BLI-3"/>
    <property type="match status" value="1"/>
</dbReference>
<dbReference type="InterPro" id="IPR038725">
    <property type="entry name" value="YdaG_split_barrel_FMN-bd"/>
</dbReference>